<evidence type="ECO:0000313" key="3">
    <source>
        <dbReference type="EMBL" id="GES12662.1"/>
    </source>
</evidence>
<proteinExistence type="predicted"/>
<feature type="region of interest" description="Disordered" evidence="1">
    <location>
        <begin position="89"/>
        <end position="165"/>
    </location>
</feature>
<name>A0A5M3WWQ7_9ACTN</name>
<comment type="caution">
    <text evidence="3">The sequence shown here is derived from an EMBL/GenBank/DDBJ whole genome shotgun (WGS) entry which is preliminary data.</text>
</comment>
<feature type="transmembrane region" description="Helical" evidence="2">
    <location>
        <begin position="52"/>
        <end position="75"/>
    </location>
</feature>
<keyword evidence="2" id="KW-0472">Membrane</keyword>
<evidence type="ECO:0000256" key="2">
    <source>
        <dbReference type="SAM" id="Phobius"/>
    </source>
</evidence>
<sequence>MVGHQRPERILPADNVQHARWEAARMRAGGLLDGWRYILADATLRRLLFKTALFNGLVMATGPLLAALMLGQLGFAPWQYGVELTHPEVMPGGPRGSVLPRHNGRGGRRPPGTARTWSSRTRPSPRGRSRRSSPTLGGKGCSASPGKSNDDLAHRQRGQRRPLTR</sequence>
<dbReference type="Proteomes" id="UP000331127">
    <property type="component" value="Unassembled WGS sequence"/>
</dbReference>
<keyword evidence="2" id="KW-1133">Transmembrane helix</keyword>
<evidence type="ECO:0000256" key="1">
    <source>
        <dbReference type="SAM" id="MobiDB-lite"/>
    </source>
</evidence>
<evidence type="ECO:0000313" key="4">
    <source>
        <dbReference type="Proteomes" id="UP000331127"/>
    </source>
</evidence>
<dbReference type="EMBL" id="BLAE01000037">
    <property type="protein sequence ID" value="GES12662.1"/>
    <property type="molecule type" value="Genomic_DNA"/>
</dbReference>
<reference evidence="3 4" key="1">
    <citation type="submission" date="2019-10" db="EMBL/GenBank/DDBJ databases">
        <title>Whole genome shotgun sequence of Acrocarpospora macrocephala NBRC 16266.</title>
        <authorList>
            <person name="Ichikawa N."/>
            <person name="Kimura A."/>
            <person name="Kitahashi Y."/>
            <person name="Komaki H."/>
            <person name="Oguchi A."/>
        </authorList>
    </citation>
    <scope>NUCLEOTIDE SEQUENCE [LARGE SCALE GENOMIC DNA]</scope>
    <source>
        <strain evidence="3 4">NBRC 16266</strain>
    </source>
</reference>
<gene>
    <name evidence="3" type="ORF">Amac_062590</name>
</gene>
<keyword evidence="2" id="KW-0812">Transmembrane</keyword>
<organism evidence="3 4">
    <name type="scientific">Acrocarpospora macrocephala</name>
    <dbReference type="NCBI Taxonomy" id="150177"/>
    <lineage>
        <taxon>Bacteria</taxon>
        <taxon>Bacillati</taxon>
        <taxon>Actinomycetota</taxon>
        <taxon>Actinomycetes</taxon>
        <taxon>Streptosporangiales</taxon>
        <taxon>Streptosporangiaceae</taxon>
        <taxon>Acrocarpospora</taxon>
    </lineage>
</organism>
<dbReference type="RefSeq" id="WP_170322747.1">
    <property type="nucleotide sequence ID" value="NZ_BAAAHL010000071.1"/>
</dbReference>
<feature type="compositionally biased region" description="Basic residues" evidence="1">
    <location>
        <begin position="155"/>
        <end position="165"/>
    </location>
</feature>
<feature type="compositionally biased region" description="Low complexity" evidence="1">
    <location>
        <begin position="110"/>
        <end position="122"/>
    </location>
</feature>
<protein>
    <submittedName>
        <fullName evidence="3">Uncharacterized protein</fullName>
    </submittedName>
</protein>
<accession>A0A5M3WWQ7</accession>
<dbReference type="AlphaFoldDB" id="A0A5M3WWQ7"/>
<keyword evidence="4" id="KW-1185">Reference proteome</keyword>